<dbReference type="Pfam" id="PF06985">
    <property type="entry name" value="HET"/>
    <property type="match status" value="1"/>
</dbReference>
<protein>
    <recommendedName>
        <fullName evidence="1">Heterokaryon incompatibility domain-containing protein</fullName>
    </recommendedName>
</protein>
<evidence type="ECO:0000313" key="3">
    <source>
        <dbReference type="Proteomes" id="UP001172673"/>
    </source>
</evidence>
<gene>
    <name evidence="2" type="ORF">H2200_005530</name>
</gene>
<accession>A0AA39CJZ8</accession>
<dbReference type="AlphaFoldDB" id="A0AA39CJZ8"/>
<dbReference type="PANTHER" id="PTHR24148">
    <property type="entry name" value="ANKYRIN REPEAT DOMAIN-CONTAINING PROTEIN 39 HOMOLOG-RELATED"/>
    <property type="match status" value="1"/>
</dbReference>
<proteinExistence type="predicted"/>
<evidence type="ECO:0000259" key="1">
    <source>
        <dbReference type="Pfam" id="PF06985"/>
    </source>
</evidence>
<comment type="caution">
    <text evidence="2">The sequence shown here is derived from an EMBL/GenBank/DDBJ whole genome shotgun (WGS) entry which is preliminary data.</text>
</comment>
<reference evidence="2" key="1">
    <citation type="submission" date="2022-10" db="EMBL/GenBank/DDBJ databases">
        <title>Culturing micro-colonial fungi from biological soil crusts in the Mojave desert and describing Neophaeococcomyces mojavensis, and introducing the new genera and species Taxawa tesnikishii.</title>
        <authorList>
            <person name="Kurbessoian T."/>
            <person name="Stajich J.E."/>
        </authorList>
    </citation>
    <scope>NUCLEOTIDE SEQUENCE</scope>
    <source>
        <strain evidence="2">TK_41</strain>
    </source>
</reference>
<dbReference type="PANTHER" id="PTHR24148:SF73">
    <property type="entry name" value="HET DOMAIN PROTEIN (AFU_ORTHOLOGUE AFUA_8G01020)"/>
    <property type="match status" value="1"/>
</dbReference>
<feature type="domain" description="Heterokaryon incompatibility" evidence="1">
    <location>
        <begin position="47"/>
        <end position="202"/>
    </location>
</feature>
<dbReference type="InterPro" id="IPR010730">
    <property type="entry name" value="HET"/>
</dbReference>
<sequence>MTAQSYQYKPLGIQGNPIRLLTLWPGKWDDEILCTIHHADLDNELAYRALSYTWGDAHDTREILLQNRPFSVTRNLEIALRHLRQMYCAVTPSIFWVDALAINQRDLQERSSQVRKMHDIFTRARQVVAWTGEADIETEAAFDLFDEISRISESSIATFESTASFGDLVLDGRSFDADSKNWTLLVHFLSRPYFARLWVLPELSAQYWQHRYKITPTTRGHPCVLVCGLRKVPSEVFDFACVMLILWDAYKPDLMIEWASVPGLLMWNCIKTMESASHDLSDFVLGCLRLKTSDPRDRVYALLALDPEEGKDYLVDYAKSTDQVYEDFIIFWLSRQRNLNVLEGEPSADVGLDDHPSWLHQFHCHRFRGATPHDEDNPSAGIPMHMLFDGRSKLLSLGGILIGRVRKVVGPFHLGALRETRQQVTILAADLTELQRDSLCRAMISDWEYAGGRLSASPITQATYQEIRAWLGLNIPQGSCEQEIRTELSENTARVIRLSTDVRSIFVLDSGHVCLGTSNAREGDSVAVLYGGRQCFVLRPRGLEYRHLGTARVQGIMRGEFIKERDRDEDGKPKGSRMFTIC</sequence>
<dbReference type="InterPro" id="IPR052895">
    <property type="entry name" value="HetReg/Transcr_Mod"/>
</dbReference>
<dbReference type="Pfam" id="PF26639">
    <property type="entry name" value="Het-6_barrel"/>
    <property type="match status" value="1"/>
</dbReference>
<keyword evidence="3" id="KW-1185">Reference proteome</keyword>
<name>A0AA39CJZ8_9EURO</name>
<evidence type="ECO:0000313" key="2">
    <source>
        <dbReference type="EMBL" id="KAJ9610753.1"/>
    </source>
</evidence>
<dbReference type="EMBL" id="JAPDRK010000007">
    <property type="protein sequence ID" value="KAJ9610753.1"/>
    <property type="molecule type" value="Genomic_DNA"/>
</dbReference>
<dbReference type="Proteomes" id="UP001172673">
    <property type="component" value="Unassembled WGS sequence"/>
</dbReference>
<organism evidence="2 3">
    <name type="scientific">Cladophialophora chaetospira</name>
    <dbReference type="NCBI Taxonomy" id="386627"/>
    <lineage>
        <taxon>Eukaryota</taxon>
        <taxon>Fungi</taxon>
        <taxon>Dikarya</taxon>
        <taxon>Ascomycota</taxon>
        <taxon>Pezizomycotina</taxon>
        <taxon>Eurotiomycetes</taxon>
        <taxon>Chaetothyriomycetidae</taxon>
        <taxon>Chaetothyriales</taxon>
        <taxon>Herpotrichiellaceae</taxon>
        <taxon>Cladophialophora</taxon>
    </lineage>
</organism>